<dbReference type="AlphaFoldDB" id="A0A433ATU5"/>
<dbReference type="InterPro" id="IPR027417">
    <property type="entry name" value="P-loop_NTPase"/>
</dbReference>
<dbReference type="GO" id="GO:0005524">
    <property type="term" value="F:ATP binding"/>
    <property type="evidence" value="ECO:0007669"/>
    <property type="project" value="UniProtKB-KW"/>
</dbReference>
<dbReference type="Gene3D" id="3.40.50.300">
    <property type="entry name" value="P-loop containing nucleotide triphosphate hydrolases"/>
    <property type="match status" value="1"/>
</dbReference>
<keyword evidence="3" id="KW-0067">ATP-binding</keyword>
<keyword evidence="5" id="KW-1185">Reference proteome</keyword>
<organism evidence="4 5">
    <name type="scientific">Jimgerdemannia flammicorona</name>
    <dbReference type="NCBI Taxonomy" id="994334"/>
    <lineage>
        <taxon>Eukaryota</taxon>
        <taxon>Fungi</taxon>
        <taxon>Fungi incertae sedis</taxon>
        <taxon>Mucoromycota</taxon>
        <taxon>Mucoromycotina</taxon>
        <taxon>Endogonomycetes</taxon>
        <taxon>Endogonales</taxon>
        <taxon>Endogonaceae</taxon>
        <taxon>Jimgerdemannia</taxon>
    </lineage>
</organism>
<keyword evidence="2" id="KW-0547">Nucleotide-binding</keyword>
<dbReference type="SUPFAM" id="SSF52540">
    <property type="entry name" value="P-loop containing nucleoside triphosphate hydrolases"/>
    <property type="match status" value="1"/>
</dbReference>
<dbReference type="GO" id="GO:0005739">
    <property type="term" value="C:mitochondrion"/>
    <property type="evidence" value="ECO:0007669"/>
    <property type="project" value="TreeGrafter"/>
</dbReference>
<evidence type="ECO:0008006" key="6">
    <source>
        <dbReference type="Google" id="ProtNLM"/>
    </source>
</evidence>
<dbReference type="GO" id="GO:0016887">
    <property type="term" value="F:ATP hydrolysis activity"/>
    <property type="evidence" value="ECO:0007669"/>
    <property type="project" value="InterPro"/>
</dbReference>
<gene>
    <name evidence="4" type="ORF">BC936DRAFT_140468</name>
</gene>
<sequence>MQHAGSSPAFVLPDMVPAQQAPLVPRECSLKRGRDYATHYSKGFDALRRSRHGEDDADAAVLRYDADELEQQQRPDEDVPTNLMNEYVLLKIARNIMRESWLICFDEFQMTDIATAAIMKQLFLYFFKMGGVIIVTSNRIPDGASPTLVCFP</sequence>
<dbReference type="EMBL" id="RBNI01017104">
    <property type="protein sequence ID" value="RUP06146.1"/>
    <property type="molecule type" value="Genomic_DNA"/>
</dbReference>
<evidence type="ECO:0000313" key="5">
    <source>
        <dbReference type="Proteomes" id="UP000268093"/>
    </source>
</evidence>
<accession>A0A433ATU5</accession>
<dbReference type="PANTHER" id="PTHR12169">
    <property type="entry name" value="ATPASE N2B"/>
    <property type="match status" value="1"/>
</dbReference>
<dbReference type="InterPro" id="IPR005654">
    <property type="entry name" value="ATPase_AFG1-like"/>
</dbReference>
<evidence type="ECO:0000256" key="1">
    <source>
        <dbReference type="ARBA" id="ARBA00010322"/>
    </source>
</evidence>
<evidence type="ECO:0000256" key="3">
    <source>
        <dbReference type="ARBA" id="ARBA00022840"/>
    </source>
</evidence>
<comment type="caution">
    <text evidence="4">The sequence shown here is derived from an EMBL/GenBank/DDBJ whole genome shotgun (WGS) entry which is preliminary data.</text>
</comment>
<reference evidence="4 5" key="1">
    <citation type="journal article" date="2018" name="New Phytol.">
        <title>Phylogenomics of Endogonaceae and evolution of mycorrhizas within Mucoromycota.</title>
        <authorList>
            <person name="Chang Y."/>
            <person name="Desiro A."/>
            <person name="Na H."/>
            <person name="Sandor L."/>
            <person name="Lipzen A."/>
            <person name="Clum A."/>
            <person name="Barry K."/>
            <person name="Grigoriev I.V."/>
            <person name="Martin F.M."/>
            <person name="Stajich J.E."/>
            <person name="Smith M.E."/>
            <person name="Bonito G."/>
            <person name="Spatafora J.W."/>
        </authorList>
    </citation>
    <scope>NUCLEOTIDE SEQUENCE [LARGE SCALE GENOMIC DNA]</scope>
    <source>
        <strain evidence="4 5">GMNB39</strain>
    </source>
</reference>
<proteinExistence type="inferred from homology"/>
<dbReference type="Pfam" id="PF03969">
    <property type="entry name" value="AFG1_ATPase"/>
    <property type="match status" value="1"/>
</dbReference>
<comment type="similarity">
    <text evidence="1">Belongs to the AFG1 ATPase family.</text>
</comment>
<protein>
    <recommendedName>
        <fullName evidence="6">AFG1-like ATPase-domain-containing protein</fullName>
    </recommendedName>
</protein>
<evidence type="ECO:0000313" key="4">
    <source>
        <dbReference type="EMBL" id="RUP06146.1"/>
    </source>
</evidence>
<dbReference type="Proteomes" id="UP000268093">
    <property type="component" value="Unassembled WGS sequence"/>
</dbReference>
<dbReference type="OrthoDB" id="2193432at2759"/>
<evidence type="ECO:0000256" key="2">
    <source>
        <dbReference type="ARBA" id="ARBA00022741"/>
    </source>
</evidence>
<name>A0A433ATU5_9FUNG</name>
<dbReference type="PANTHER" id="PTHR12169:SF2">
    <property type="entry name" value="AFG1P"/>
    <property type="match status" value="1"/>
</dbReference>